<feature type="non-terminal residue" evidence="1">
    <location>
        <position position="1"/>
    </location>
</feature>
<keyword evidence="2" id="KW-1185">Reference proteome</keyword>
<dbReference type="AlphaFoldDB" id="A0ABD2B8W0"/>
<organism evidence="1 2">
    <name type="scientific">Vespula squamosa</name>
    <name type="common">Southern yellow jacket</name>
    <name type="synonym">Wasp</name>
    <dbReference type="NCBI Taxonomy" id="30214"/>
    <lineage>
        <taxon>Eukaryota</taxon>
        <taxon>Metazoa</taxon>
        <taxon>Ecdysozoa</taxon>
        <taxon>Arthropoda</taxon>
        <taxon>Hexapoda</taxon>
        <taxon>Insecta</taxon>
        <taxon>Pterygota</taxon>
        <taxon>Neoptera</taxon>
        <taxon>Endopterygota</taxon>
        <taxon>Hymenoptera</taxon>
        <taxon>Apocrita</taxon>
        <taxon>Aculeata</taxon>
        <taxon>Vespoidea</taxon>
        <taxon>Vespidae</taxon>
        <taxon>Vespinae</taxon>
        <taxon>Vespula</taxon>
    </lineage>
</organism>
<gene>
    <name evidence="1" type="ORF">V1478_005959</name>
</gene>
<dbReference type="Proteomes" id="UP001607302">
    <property type="component" value="Unassembled WGS sequence"/>
</dbReference>
<evidence type="ECO:0000313" key="2">
    <source>
        <dbReference type="Proteomes" id="UP001607302"/>
    </source>
</evidence>
<dbReference type="EMBL" id="JAUDFV010000131">
    <property type="protein sequence ID" value="KAL2729170.1"/>
    <property type="molecule type" value="Genomic_DNA"/>
</dbReference>
<proteinExistence type="predicted"/>
<protein>
    <submittedName>
        <fullName evidence="1">Uncharacterized protein</fullName>
    </submittedName>
</protein>
<name>A0ABD2B8W0_VESSQ</name>
<comment type="caution">
    <text evidence="1">The sequence shown here is derived from an EMBL/GenBank/DDBJ whole genome shotgun (WGS) entry which is preliminary data.</text>
</comment>
<accession>A0ABD2B8W0</accession>
<reference evidence="1 2" key="1">
    <citation type="journal article" date="2024" name="Ann. Entomol. Soc. Am.">
        <title>Genomic analyses of the southern and eastern yellowjacket wasps (Hymenoptera: Vespidae) reveal evolutionary signatures of social life.</title>
        <authorList>
            <person name="Catto M.A."/>
            <person name="Caine P.B."/>
            <person name="Orr S.E."/>
            <person name="Hunt B.G."/>
            <person name="Goodisman M.A.D."/>
        </authorList>
    </citation>
    <scope>NUCLEOTIDE SEQUENCE [LARGE SCALE GENOMIC DNA]</scope>
    <source>
        <strain evidence="1">233</strain>
        <tissue evidence="1">Head and thorax</tissue>
    </source>
</reference>
<sequence>VFAVGGDTAAAAAFAAAFAAATGTISLLQRQPVVGMCTVRRDRFSDVLPPLRRFRVARWSQTRSVWVYRRIVKGLVNRILLRTKLLSLWSPGSILRSDRLLRLLLEVPSLLTANENLYNDTIYLIATGNIE</sequence>
<evidence type="ECO:0000313" key="1">
    <source>
        <dbReference type="EMBL" id="KAL2729170.1"/>
    </source>
</evidence>